<feature type="region of interest" description="Disordered" evidence="4">
    <location>
        <begin position="763"/>
        <end position="800"/>
    </location>
</feature>
<feature type="compositionally biased region" description="Gly residues" evidence="4">
    <location>
        <begin position="773"/>
        <end position="790"/>
    </location>
</feature>
<evidence type="ECO:0000313" key="6">
    <source>
        <dbReference type="EMBL" id="MPC23558.1"/>
    </source>
</evidence>
<sequence length="1267" mass="138493">MHGRGREGRAGSRERLVGAPLSLAQRDYPRHDYYQHKPQDYPTKPQDYPSKLQDYTSKAQDYPTKPQDYTSKNGSNTPVYKAQSREVVPAQRQQSPGVALAMMTSPGTGNGGLRERVASPHRVTSPPVKLESQRIGSPPVKMSDPRPQHDYGKPDMPKLEGSPVGVGVPNLSPVSVSSHFVQQYPERDTSSSSQTSSGAVWEGGYPMTPEKYPVSGPQTYSPLPLTALHMQASPSHGQRLPLDSTEKVIDALDQKKDISYSPCSNNSNSNCKNKSSSTLVTDDILDDKYRDYPAEKDEGDPEVLVDGCDLKKLAEVTNKMALTVLPDDVDTYNELNKHHLNGHLNAHLSHLGRPGGQLTPESTDCGSLSKSSSDGDHMMNRKRPPTKLKSKRRNILSFPHHLSVDELRVIQRRQDSYGGGSSSDENRSSGHASMSDGHTSSSPPIDSLPRHDHLRPNLKVVPEDERLSAAVTSVGAGYKGAGASGLEDIKQAIEQLTLRSQGSRTSYSTSTYSSMSGSEGEPVRRLMRHSSLETINTNVTAADEFVWVDSHNRLVELQQLPWSNHDVLRVVQQGRVREQLDRVSMEAVPRLSYLLQRALVRVAREAQRLTRPLAMCSKQEVSSALKIVLSPALADSCIKACLRAAAMYTVCGDQLRQSKSARAGLNLSVGRFMRWMCDVRIGKFMHEYAAVYLTAGMENLLEEMVLQCLPPEEDHMLTASVLEHAIANNGDLWGLLQPYAHLNAGRTATGALCLPRWASTSSIETSTNTSTGGSRGNAGSGSSSTGGGTGVSNTTSGSDGTLEQSLLTTCVGSLAELSELLSRVAPHHHRAANTASPTRAQELVYERPYIVLPPLLEWVRVATAHTEHRHSTVVDKDDVMQAARLLLPGVDCPVNTVNEYGLTPLMLACIRGDEPMVNMLLDAGADVDAETPPTGPAYLMANPETQHWTALTYAAIHGHINIAKTLLEKGGNVEGGARLAEEKCTETPLQVAAAAGHTDMMTLLLSYGANPYLSTLMKDSLCYSGAAQRGCYAAIAVAAAHGQKTILHKLLSQPQHASAREVLSLEEILAEGASGNTCDRERRPGRQMCIIDEPVGRGSMTSSDSSQVVKLTKQQIKTLQEAMYHSAESGHLEMTLDLRDLGVPWTLHCWMHTLATAHEHRLESIIDQLLQDFLQVWPDDYSAQFVDECLPLLFTIFRCSKVYNAVQLLEYCQGFLLQNMVALLTYDDSVRRLIFGKKLHDHDVLAGLLLTLQARIKARSSPRAGKK</sequence>
<protein>
    <submittedName>
        <fullName evidence="6">Ankyrin repeat and BTB/POZ domain-containing protein 2</fullName>
    </submittedName>
</protein>
<feature type="compositionally biased region" description="Basic and acidic residues" evidence="4">
    <location>
        <begin position="143"/>
        <end position="158"/>
    </location>
</feature>
<feature type="repeat" description="ANK" evidence="3">
    <location>
        <begin position="984"/>
        <end position="1016"/>
    </location>
</feature>
<feature type="compositionally biased region" description="Basic residues" evidence="4">
    <location>
        <begin position="380"/>
        <end position="394"/>
    </location>
</feature>
<feature type="compositionally biased region" description="Low complexity" evidence="4">
    <location>
        <begin position="763"/>
        <end position="772"/>
    </location>
</feature>
<feature type="compositionally biased region" description="Basic and acidic residues" evidence="4">
    <location>
        <begin position="1"/>
        <end position="16"/>
    </location>
</feature>
<feature type="region of interest" description="Disordered" evidence="4">
    <location>
        <begin position="1"/>
        <end position="218"/>
    </location>
</feature>
<feature type="region of interest" description="Disordered" evidence="4">
    <location>
        <begin position="501"/>
        <end position="522"/>
    </location>
</feature>
<keyword evidence="7" id="KW-1185">Reference proteome</keyword>
<feature type="compositionally biased region" description="Polar residues" evidence="4">
    <location>
        <begin position="67"/>
        <end position="78"/>
    </location>
</feature>
<dbReference type="Gene3D" id="1.10.20.10">
    <property type="entry name" value="Histone, subunit A"/>
    <property type="match status" value="1"/>
</dbReference>
<dbReference type="OrthoDB" id="2316821at2759"/>
<evidence type="ECO:0000256" key="4">
    <source>
        <dbReference type="SAM" id="MobiDB-lite"/>
    </source>
</evidence>
<organism evidence="6 7">
    <name type="scientific">Portunus trituberculatus</name>
    <name type="common">Swimming crab</name>
    <name type="synonym">Neptunus trituberculatus</name>
    <dbReference type="NCBI Taxonomy" id="210409"/>
    <lineage>
        <taxon>Eukaryota</taxon>
        <taxon>Metazoa</taxon>
        <taxon>Ecdysozoa</taxon>
        <taxon>Arthropoda</taxon>
        <taxon>Crustacea</taxon>
        <taxon>Multicrustacea</taxon>
        <taxon>Malacostraca</taxon>
        <taxon>Eumalacostraca</taxon>
        <taxon>Eucarida</taxon>
        <taxon>Decapoda</taxon>
        <taxon>Pleocyemata</taxon>
        <taxon>Brachyura</taxon>
        <taxon>Eubrachyura</taxon>
        <taxon>Portunoidea</taxon>
        <taxon>Portunidae</taxon>
        <taxon>Portuninae</taxon>
        <taxon>Portunus</taxon>
    </lineage>
</organism>
<dbReference type="InterPro" id="IPR036770">
    <property type="entry name" value="Ankyrin_rpt-contain_sf"/>
</dbReference>
<dbReference type="Pfam" id="PF00023">
    <property type="entry name" value="Ank"/>
    <property type="match status" value="1"/>
</dbReference>
<evidence type="ECO:0000259" key="5">
    <source>
        <dbReference type="Pfam" id="PF26281"/>
    </source>
</evidence>
<comment type="caution">
    <text evidence="6">The sequence shown here is derived from an EMBL/GenBank/DDBJ whole genome shotgun (WGS) entry which is preliminary data.</text>
</comment>
<dbReference type="InterPro" id="IPR009072">
    <property type="entry name" value="Histone-fold"/>
</dbReference>
<dbReference type="AlphaFoldDB" id="A0A5B7DQ32"/>
<accession>A0A5B7DQ32</accession>
<feature type="repeat" description="ANK" evidence="3">
    <location>
        <begin position="900"/>
        <end position="932"/>
    </location>
</feature>
<dbReference type="PROSITE" id="PS50297">
    <property type="entry name" value="ANK_REP_REGION"/>
    <property type="match status" value="3"/>
</dbReference>
<feature type="region of interest" description="Disordered" evidence="4">
    <location>
        <begin position="415"/>
        <end position="461"/>
    </location>
</feature>
<keyword evidence="2 3" id="KW-0040">ANK repeat</keyword>
<keyword evidence="1" id="KW-0677">Repeat</keyword>
<dbReference type="EMBL" id="VSRR010001223">
    <property type="protein sequence ID" value="MPC23558.1"/>
    <property type="molecule type" value="Genomic_DNA"/>
</dbReference>
<evidence type="ECO:0000256" key="3">
    <source>
        <dbReference type="PROSITE-ProRule" id="PRU00023"/>
    </source>
</evidence>
<dbReference type="InterPro" id="IPR059008">
    <property type="entry name" value="ABTB2/3_histone"/>
</dbReference>
<dbReference type="GO" id="GO:0046982">
    <property type="term" value="F:protein heterodimerization activity"/>
    <property type="evidence" value="ECO:0007669"/>
    <property type="project" value="InterPro"/>
</dbReference>
<dbReference type="SUPFAM" id="SSF48403">
    <property type="entry name" value="Ankyrin repeat"/>
    <property type="match status" value="1"/>
</dbReference>
<dbReference type="SMART" id="SM00248">
    <property type="entry name" value="ANK"/>
    <property type="match status" value="5"/>
</dbReference>
<feature type="compositionally biased region" description="Low complexity" evidence="4">
    <location>
        <begin position="791"/>
        <end position="800"/>
    </location>
</feature>
<dbReference type="CDD" id="cd18491">
    <property type="entry name" value="BACK_ABTB2_like"/>
    <property type="match status" value="1"/>
</dbReference>
<dbReference type="PANTHER" id="PTHR46071">
    <property type="entry name" value="ANKYRIN REPEAT AND BTB/POZ DOMAIN-CONTAINING"/>
    <property type="match status" value="1"/>
</dbReference>
<feature type="compositionally biased region" description="Low complexity" evidence="4">
    <location>
        <begin position="501"/>
        <end position="518"/>
    </location>
</feature>
<feature type="compositionally biased region" description="Basic and acidic residues" evidence="4">
    <location>
        <begin position="448"/>
        <end position="461"/>
    </location>
</feature>
<dbReference type="InterPro" id="IPR052089">
    <property type="entry name" value="Ankyrin-BTB/POZ_domain"/>
</dbReference>
<proteinExistence type="predicted"/>
<name>A0A5B7DQ32_PORTR</name>
<gene>
    <name evidence="6" type="primary">Abtb2_0</name>
    <name evidence="6" type="ORF">E2C01_016613</name>
</gene>
<feature type="domain" description="ABTB2/3 histone-like" evidence="5">
    <location>
        <begin position="561"/>
        <end position="695"/>
    </location>
</feature>
<reference evidence="6 7" key="1">
    <citation type="submission" date="2019-05" db="EMBL/GenBank/DDBJ databases">
        <title>Another draft genome of Portunus trituberculatus and its Hox gene families provides insights of decapod evolution.</title>
        <authorList>
            <person name="Jeong J.-H."/>
            <person name="Song I."/>
            <person name="Kim S."/>
            <person name="Choi T."/>
            <person name="Kim D."/>
            <person name="Ryu S."/>
            <person name="Kim W."/>
        </authorList>
    </citation>
    <scope>NUCLEOTIDE SEQUENCE [LARGE SCALE GENOMIC DNA]</scope>
    <source>
        <tissue evidence="6">Muscle</tissue>
    </source>
</reference>
<feature type="region of interest" description="Disordered" evidence="4">
    <location>
        <begin position="351"/>
        <end position="397"/>
    </location>
</feature>
<dbReference type="SUPFAM" id="SSF47113">
    <property type="entry name" value="Histone-fold"/>
    <property type="match status" value="1"/>
</dbReference>
<evidence type="ECO:0000256" key="2">
    <source>
        <dbReference type="ARBA" id="ARBA00023043"/>
    </source>
</evidence>
<evidence type="ECO:0000313" key="7">
    <source>
        <dbReference type="Proteomes" id="UP000324222"/>
    </source>
</evidence>
<feature type="compositionally biased region" description="Polar residues" evidence="4">
    <location>
        <begin position="429"/>
        <end position="444"/>
    </location>
</feature>
<dbReference type="Pfam" id="PF26281">
    <property type="entry name" value="Histone_ABTB"/>
    <property type="match status" value="1"/>
</dbReference>
<feature type="compositionally biased region" description="Polar residues" evidence="4">
    <location>
        <begin position="359"/>
        <end position="372"/>
    </location>
</feature>
<dbReference type="InterPro" id="IPR002110">
    <property type="entry name" value="Ankyrin_rpt"/>
</dbReference>
<feature type="repeat" description="ANK" evidence="3">
    <location>
        <begin position="946"/>
        <end position="978"/>
    </location>
</feature>
<feature type="compositionally biased region" description="Polar residues" evidence="4">
    <location>
        <begin position="172"/>
        <end position="181"/>
    </location>
</feature>
<evidence type="ECO:0000256" key="1">
    <source>
        <dbReference type="ARBA" id="ARBA00022737"/>
    </source>
</evidence>
<dbReference type="PROSITE" id="PS50088">
    <property type="entry name" value="ANK_REPEAT"/>
    <property type="match status" value="3"/>
</dbReference>
<dbReference type="Pfam" id="PF12796">
    <property type="entry name" value="Ank_2"/>
    <property type="match status" value="1"/>
</dbReference>
<dbReference type="Gene3D" id="1.25.40.20">
    <property type="entry name" value="Ankyrin repeat-containing domain"/>
    <property type="match status" value="1"/>
</dbReference>
<dbReference type="CDD" id="cd22913">
    <property type="entry name" value="HFD_ABTB2-like"/>
    <property type="match status" value="1"/>
</dbReference>
<dbReference type="PANTHER" id="PTHR46071:SF2">
    <property type="entry name" value="ANKYRIN REPEAT AND BTB_POZ DOMAIN-CONTAINING PROTEIN 2-LIKE PROTEIN"/>
    <property type="match status" value="1"/>
</dbReference>
<feature type="compositionally biased region" description="Basic and acidic residues" evidence="4">
    <location>
        <begin position="27"/>
        <end position="39"/>
    </location>
</feature>
<dbReference type="Proteomes" id="UP000324222">
    <property type="component" value="Unassembled WGS sequence"/>
</dbReference>